<accession>A0A1F7YJA8</accession>
<comment type="caution">
    <text evidence="1">The sequence shown here is derived from an EMBL/GenBank/DDBJ whole genome shotgun (WGS) entry which is preliminary data.</text>
</comment>
<evidence type="ECO:0000313" key="2">
    <source>
        <dbReference type="Proteomes" id="UP000179221"/>
    </source>
</evidence>
<name>A0A1F7YJA8_9BACT</name>
<dbReference type="Proteomes" id="UP000179221">
    <property type="component" value="Unassembled WGS sequence"/>
</dbReference>
<dbReference type="EMBL" id="MGGL01000004">
    <property type="protein sequence ID" value="OGM27426.1"/>
    <property type="molecule type" value="Genomic_DNA"/>
</dbReference>
<organism evidence="1 2">
    <name type="scientific">Candidatus Woesebacteria bacterium RIFCSPHIGHO2_01_FULL_40_22</name>
    <dbReference type="NCBI Taxonomy" id="1802499"/>
    <lineage>
        <taxon>Bacteria</taxon>
        <taxon>Candidatus Woeseibacteriota</taxon>
    </lineage>
</organism>
<protein>
    <submittedName>
        <fullName evidence="1">Uncharacterized protein</fullName>
    </submittedName>
</protein>
<dbReference type="AlphaFoldDB" id="A0A1F7YJA8"/>
<evidence type="ECO:0000313" key="1">
    <source>
        <dbReference type="EMBL" id="OGM27426.1"/>
    </source>
</evidence>
<gene>
    <name evidence="1" type="ORF">A2628_01335</name>
</gene>
<reference evidence="1 2" key="1">
    <citation type="journal article" date="2016" name="Nat. Commun.">
        <title>Thousands of microbial genomes shed light on interconnected biogeochemical processes in an aquifer system.</title>
        <authorList>
            <person name="Anantharaman K."/>
            <person name="Brown C.T."/>
            <person name="Hug L.A."/>
            <person name="Sharon I."/>
            <person name="Castelle C.J."/>
            <person name="Probst A.J."/>
            <person name="Thomas B.C."/>
            <person name="Singh A."/>
            <person name="Wilkins M.J."/>
            <person name="Karaoz U."/>
            <person name="Brodie E.L."/>
            <person name="Williams K.H."/>
            <person name="Hubbard S.S."/>
            <person name="Banfield J.F."/>
        </authorList>
    </citation>
    <scope>NUCLEOTIDE SEQUENCE [LARGE SCALE GENOMIC DNA]</scope>
</reference>
<sequence length="83" mass="9721">MKEGQPIPNNEAKTEFELAIERQVGDIIESIREMRINERRKLVKVKHGKPMKVVSHWPFIGRHRPPQLLSKEEVNKLVDEALK</sequence>
<proteinExistence type="predicted"/>